<accession>A0ABU3K976</accession>
<evidence type="ECO:0000313" key="4">
    <source>
        <dbReference type="Proteomes" id="UP001250932"/>
    </source>
</evidence>
<proteinExistence type="predicted"/>
<keyword evidence="1" id="KW-0732">Signal</keyword>
<dbReference type="Gene3D" id="3.40.50.1820">
    <property type="entry name" value="alpha/beta hydrolase"/>
    <property type="match status" value="1"/>
</dbReference>
<keyword evidence="4" id="KW-1185">Reference proteome</keyword>
<dbReference type="SUPFAM" id="SSF53474">
    <property type="entry name" value="alpha/beta-Hydrolases"/>
    <property type="match status" value="1"/>
</dbReference>
<name>A0ABU3K976_9BACT</name>
<keyword evidence="3" id="KW-0378">Hydrolase</keyword>
<dbReference type="InterPro" id="IPR002925">
    <property type="entry name" value="Dienelactn_hydro"/>
</dbReference>
<dbReference type="InterPro" id="IPR050261">
    <property type="entry name" value="FrsA_esterase"/>
</dbReference>
<dbReference type="Pfam" id="PF01738">
    <property type="entry name" value="DLH"/>
    <property type="match status" value="1"/>
</dbReference>
<evidence type="ECO:0000259" key="2">
    <source>
        <dbReference type="Pfam" id="PF01738"/>
    </source>
</evidence>
<dbReference type="RefSeq" id="WP_313833404.1">
    <property type="nucleotide sequence ID" value="NZ_JAQOUE010000001.1"/>
</dbReference>
<reference evidence="3 4" key="1">
    <citation type="journal article" date="2023" name="ISME J.">
        <title>Cultivation and genomic characterization of novel and ubiquitous marine nitrite-oxidizing bacteria from the Nitrospirales.</title>
        <authorList>
            <person name="Mueller A.J."/>
            <person name="Daebeler A."/>
            <person name="Herbold C.W."/>
            <person name="Kirkegaard R.H."/>
            <person name="Daims H."/>
        </authorList>
    </citation>
    <scope>NUCLEOTIDE SEQUENCE [LARGE SCALE GENOMIC DNA]</scope>
    <source>
        <strain evidence="3 4">EB</strain>
    </source>
</reference>
<dbReference type="EMBL" id="JAQOUE010000001">
    <property type="protein sequence ID" value="MDT7042936.1"/>
    <property type="molecule type" value="Genomic_DNA"/>
</dbReference>
<feature type="chain" id="PRO_5046315101" evidence="1">
    <location>
        <begin position="21"/>
        <end position="261"/>
    </location>
</feature>
<comment type="caution">
    <text evidence="3">The sequence shown here is derived from an EMBL/GenBank/DDBJ whole genome shotgun (WGS) entry which is preliminary data.</text>
</comment>
<dbReference type="GO" id="GO:0016787">
    <property type="term" value="F:hydrolase activity"/>
    <property type="evidence" value="ECO:0007669"/>
    <property type="project" value="UniProtKB-KW"/>
</dbReference>
<dbReference type="InterPro" id="IPR029058">
    <property type="entry name" value="AB_hydrolase_fold"/>
</dbReference>
<dbReference type="Proteomes" id="UP001250932">
    <property type="component" value="Unassembled WGS sequence"/>
</dbReference>
<feature type="domain" description="Dienelactone hydrolase" evidence="2">
    <location>
        <begin position="38"/>
        <end position="257"/>
    </location>
</feature>
<feature type="signal peptide" evidence="1">
    <location>
        <begin position="1"/>
        <end position="20"/>
    </location>
</feature>
<evidence type="ECO:0000313" key="3">
    <source>
        <dbReference type="EMBL" id="MDT7042936.1"/>
    </source>
</evidence>
<protein>
    <submittedName>
        <fullName evidence="3">Dienelactone hydrolase family protein</fullName>
    </submittedName>
</protein>
<dbReference type="PANTHER" id="PTHR22946:SF0">
    <property type="entry name" value="DIENELACTONE HYDROLASE DOMAIN-CONTAINING PROTEIN"/>
    <property type="match status" value="1"/>
</dbReference>
<dbReference type="PANTHER" id="PTHR22946">
    <property type="entry name" value="DIENELACTONE HYDROLASE DOMAIN-CONTAINING PROTEIN-RELATED"/>
    <property type="match status" value="1"/>
</dbReference>
<gene>
    <name evidence="3" type="ORF">PPG34_11275</name>
</gene>
<organism evidence="3 4">
    <name type="scientific">Candidatus Nitronereus thalassa</name>
    <dbReference type="NCBI Taxonomy" id="3020898"/>
    <lineage>
        <taxon>Bacteria</taxon>
        <taxon>Pseudomonadati</taxon>
        <taxon>Nitrospirota</taxon>
        <taxon>Nitrospiria</taxon>
        <taxon>Nitrospirales</taxon>
        <taxon>Nitrospiraceae</taxon>
        <taxon>Candidatus Nitronereus</taxon>
    </lineage>
</organism>
<evidence type="ECO:0000256" key="1">
    <source>
        <dbReference type="SAM" id="SignalP"/>
    </source>
</evidence>
<sequence>MRTVIFTLVLILMPSAFALAKVQTQAISYQHGEVQLEGILAWDDSITGKRPGILVVHEWWGLNDYARDRARQLAQLGYVAFAADMYGKDKITVHPDQAGAWMKQVQANVSQWQARAIKGLAVLRSQEQVDPKNIAAIGYCFGGATVIQLAYSGEEIKGAVSFHGALPLPIGKQATKVKTKILIAHGNADPFQKEDHIRKFRNALDKANVDWQMVFYAGARHSFTDPGADARGMDALKYDQAADVRSWKHMQLFFDEIFLTP</sequence>